<gene>
    <name evidence="5" type="ORF">RIF29_35812</name>
</gene>
<dbReference type="InterPro" id="IPR035979">
    <property type="entry name" value="RBD_domain_sf"/>
</dbReference>
<proteinExistence type="predicted"/>
<dbReference type="Pfam" id="PF00076">
    <property type="entry name" value="RRM_1"/>
    <property type="match status" value="2"/>
</dbReference>
<sequence>MDSTKKRKTQENGDTDSPPPSTLTSDDIRRIINPFTHEQLLDLLQSAALRHPDVFDSIRVLADRDVALRKLFVRGLSGDTTSDTLRAVFTAFGELDEAIVIMDKNTGKSKGYGFVTFKHVDGAIISLKEPSKKIDGRMTVTQLAATTANAAPVDVSARKVFVGNVPFDISSETLLNHFLAFGEIEEGPLGFDKASGKTRGFAFFVYKTEEGARASLVEPTKTIDGHQVICKLATDNKKVKPGGAPGQTPPSGFAGNGMAFQQPQQQLPAMHAPMLASQYGGFAGGVNTNSYGVQSSVPSFGNPMPASGGGYGHGVGSAYGNPQFGGPVSGDYGTRLPPNAAGAPAGGYPDGSHYGLPPNSQHPHPMPMPRPPPGGMYQGVPPYY</sequence>
<dbReference type="EMBL" id="JAYWIO010000007">
    <property type="protein sequence ID" value="KAK7252094.1"/>
    <property type="molecule type" value="Genomic_DNA"/>
</dbReference>
<evidence type="ECO:0000256" key="3">
    <source>
        <dbReference type="SAM" id="MobiDB-lite"/>
    </source>
</evidence>
<feature type="domain" description="RRM" evidence="4">
    <location>
        <begin position="158"/>
        <end position="240"/>
    </location>
</feature>
<dbReference type="InterPro" id="IPR050886">
    <property type="entry name" value="RNA-binding_reg"/>
</dbReference>
<dbReference type="InterPro" id="IPR000504">
    <property type="entry name" value="RRM_dom"/>
</dbReference>
<protein>
    <recommendedName>
        <fullName evidence="4">RRM domain-containing protein</fullName>
    </recommendedName>
</protein>
<keyword evidence="1 2" id="KW-0694">RNA-binding</keyword>
<evidence type="ECO:0000313" key="6">
    <source>
        <dbReference type="Proteomes" id="UP001372338"/>
    </source>
</evidence>
<evidence type="ECO:0000256" key="2">
    <source>
        <dbReference type="PROSITE-ProRule" id="PRU00176"/>
    </source>
</evidence>
<dbReference type="SUPFAM" id="SSF54928">
    <property type="entry name" value="RNA-binding domain, RBD"/>
    <property type="match status" value="2"/>
</dbReference>
<feature type="region of interest" description="Disordered" evidence="3">
    <location>
        <begin position="334"/>
        <end position="384"/>
    </location>
</feature>
<dbReference type="Proteomes" id="UP001372338">
    <property type="component" value="Unassembled WGS sequence"/>
</dbReference>
<dbReference type="PANTHER" id="PTHR48024">
    <property type="entry name" value="GEO13361P1-RELATED"/>
    <property type="match status" value="1"/>
</dbReference>
<reference evidence="5 6" key="1">
    <citation type="submission" date="2024-01" db="EMBL/GenBank/DDBJ databases">
        <title>The genomes of 5 underutilized Papilionoideae crops provide insights into root nodulation and disease resistanc.</title>
        <authorList>
            <person name="Yuan L."/>
        </authorList>
    </citation>
    <scope>NUCLEOTIDE SEQUENCE [LARGE SCALE GENOMIC DNA]</scope>
    <source>
        <strain evidence="5">ZHUSHIDOU_FW_LH</strain>
        <tissue evidence="5">Leaf</tissue>
    </source>
</reference>
<dbReference type="Gene3D" id="3.30.70.330">
    <property type="match status" value="2"/>
</dbReference>
<comment type="caution">
    <text evidence="5">The sequence shown here is derived from an EMBL/GenBank/DDBJ whole genome shotgun (WGS) entry which is preliminary data.</text>
</comment>
<evidence type="ECO:0000256" key="1">
    <source>
        <dbReference type="ARBA" id="ARBA00022884"/>
    </source>
</evidence>
<dbReference type="InterPro" id="IPR012677">
    <property type="entry name" value="Nucleotide-bd_a/b_plait_sf"/>
</dbReference>
<name>A0AAN9EAC8_CROPI</name>
<accession>A0AAN9EAC8</accession>
<feature type="domain" description="RRM" evidence="4">
    <location>
        <begin position="69"/>
        <end position="160"/>
    </location>
</feature>
<evidence type="ECO:0000259" key="4">
    <source>
        <dbReference type="PROSITE" id="PS50102"/>
    </source>
</evidence>
<dbReference type="PANTHER" id="PTHR48024:SF25">
    <property type="entry name" value="UBP1-ASSOCIATED PROTEIN 2C"/>
    <property type="match status" value="1"/>
</dbReference>
<dbReference type="PROSITE" id="PS50102">
    <property type="entry name" value="RRM"/>
    <property type="match status" value="2"/>
</dbReference>
<feature type="region of interest" description="Disordered" evidence="3">
    <location>
        <begin position="1"/>
        <end position="26"/>
    </location>
</feature>
<feature type="compositionally biased region" description="Pro residues" evidence="3">
    <location>
        <begin position="364"/>
        <end position="374"/>
    </location>
</feature>
<keyword evidence="6" id="KW-1185">Reference proteome</keyword>
<dbReference type="GO" id="GO:0003723">
    <property type="term" value="F:RNA binding"/>
    <property type="evidence" value="ECO:0007669"/>
    <property type="project" value="UniProtKB-UniRule"/>
</dbReference>
<dbReference type="SMART" id="SM00360">
    <property type="entry name" value="RRM"/>
    <property type="match status" value="2"/>
</dbReference>
<organism evidence="5 6">
    <name type="scientific">Crotalaria pallida</name>
    <name type="common">Smooth rattlebox</name>
    <name type="synonym">Crotalaria striata</name>
    <dbReference type="NCBI Taxonomy" id="3830"/>
    <lineage>
        <taxon>Eukaryota</taxon>
        <taxon>Viridiplantae</taxon>
        <taxon>Streptophyta</taxon>
        <taxon>Embryophyta</taxon>
        <taxon>Tracheophyta</taxon>
        <taxon>Spermatophyta</taxon>
        <taxon>Magnoliopsida</taxon>
        <taxon>eudicotyledons</taxon>
        <taxon>Gunneridae</taxon>
        <taxon>Pentapetalae</taxon>
        <taxon>rosids</taxon>
        <taxon>fabids</taxon>
        <taxon>Fabales</taxon>
        <taxon>Fabaceae</taxon>
        <taxon>Papilionoideae</taxon>
        <taxon>50 kb inversion clade</taxon>
        <taxon>genistoids sensu lato</taxon>
        <taxon>core genistoids</taxon>
        <taxon>Crotalarieae</taxon>
        <taxon>Crotalaria</taxon>
    </lineage>
</organism>
<dbReference type="AlphaFoldDB" id="A0AAN9EAC8"/>
<evidence type="ECO:0000313" key="5">
    <source>
        <dbReference type="EMBL" id="KAK7252094.1"/>
    </source>
</evidence>
<dbReference type="GO" id="GO:0005634">
    <property type="term" value="C:nucleus"/>
    <property type="evidence" value="ECO:0007669"/>
    <property type="project" value="TreeGrafter"/>
</dbReference>